<evidence type="ECO:0000313" key="4">
    <source>
        <dbReference type="EMBL" id="KLU81278.1"/>
    </source>
</evidence>
<reference evidence="4" key="3">
    <citation type="submission" date="2011-03" db="EMBL/GenBank/DDBJ databases">
        <title>Annotation of Magnaporthe poae ATCC 64411.</title>
        <authorList>
            <person name="Ma L.-J."/>
            <person name="Dead R."/>
            <person name="Young S.K."/>
            <person name="Zeng Q."/>
            <person name="Gargeya S."/>
            <person name="Fitzgerald M."/>
            <person name="Haas B."/>
            <person name="Abouelleil A."/>
            <person name="Alvarado L."/>
            <person name="Arachchi H.M."/>
            <person name="Berlin A."/>
            <person name="Brown A."/>
            <person name="Chapman S.B."/>
            <person name="Chen Z."/>
            <person name="Dunbar C."/>
            <person name="Freedman E."/>
            <person name="Gearin G."/>
            <person name="Gellesch M."/>
            <person name="Goldberg J."/>
            <person name="Griggs A."/>
            <person name="Gujja S."/>
            <person name="Heiman D."/>
            <person name="Howarth C."/>
            <person name="Larson L."/>
            <person name="Lui A."/>
            <person name="MacDonald P.J.P."/>
            <person name="Mehta T."/>
            <person name="Montmayeur A."/>
            <person name="Murphy C."/>
            <person name="Neiman D."/>
            <person name="Pearson M."/>
            <person name="Priest M."/>
            <person name="Roberts A."/>
            <person name="Saif S."/>
            <person name="Shea T."/>
            <person name="Shenoy N."/>
            <person name="Sisk P."/>
            <person name="Stolte C."/>
            <person name="Sykes S."/>
            <person name="Yandava C."/>
            <person name="Wortman J."/>
            <person name="Nusbaum C."/>
            <person name="Birren B."/>
        </authorList>
    </citation>
    <scope>NUCLEOTIDE SEQUENCE</scope>
    <source>
        <strain evidence="4">ATCC 64411</strain>
    </source>
</reference>
<reference evidence="6" key="2">
    <citation type="submission" date="2010-05" db="EMBL/GenBank/DDBJ databases">
        <title>The genome sequence of Magnaporthe poae strain ATCC 64411.</title>
        <authorList>
            <person name="Ma L.-J."/>
            <person name="Dead R."/>
            <person name="Young S."/>
            <person name="Zeng Q."/>
            <person name="Koehrsen M."/>
            <person name="Alvarado L."/>
            <person name="Berlin A."/>
            <person name="Chapman S.B."/>
            <person name="Chen Z."/>
            <person name="Freedman E."/>
            <person name="Gellesch M."/>
            <person name="Goldberg J."/>
            <person name="Griggs A."/>
            <person name="Gujja S."/>
            <person name="Heilman E.R."/>
            <person name="Heiman D."/>
            <person name="Hepburn T."/>
            <person name="Howarth C."/>
            <person name="Jen D."/>
            <person name="Larson L."/>
            <person name="Mehta T."/>
            <person name="Neiman D."/>
            <person name="Pearson M."/>
            <person name="Roberts A."/>
            <person name="Saif S."/>
            <person name="Shea T."/>
            <person name="Shenoy N."/>
            <person name="Sisk P."/>
            <person name="Stolte C."/>
            <person name="Sykes S."/>
            <person name="Walk T."/>
            <person name="White J."/>
            <person name="Yandava C."/>
            <person name="Haas B."/>
            <person name="Nusbaum C."/>
            <person name="Birren B."/>
        </authorList>
    </citation>
    <scope>NUCLEOTIDE SEQUENCE [LARGE SCALE GENOMIC DNA]</scope>
    <source>
        <strain evidence="6">ATCC 64411 / 73-15</strain>
    </source>
</reference>
<keyword evidence="6" id="KW-1185">Reference proteome</keyword>
<dbReference type="Pfam" id="PF08574">
    <property type="entry name" value="Iwr1"/>
    <property type="match status" value="1"/>
</dbReference>
<protein>
    <recommendedName>
        <fullName evidence="3">Transcription factor Iwr1 domain-containing protein</fullName>
    </recommendedName>
</protein>
<dbReference type="EnsemblFungi" id="MAPG_00369T0">
    <property type="protein sequence ID" value="MAPG_00369T0"/>
    <property type="gene ID" value="MAPG_00369"/>
</dbReference>
<proteinExistence type="inferred from homology"/>
<dbReference type="OrthoDB" id="6255506at2759"/>
<comment type="similarity">
    <text evidence="1">Belongs to the IWR1/SLC7A6OS family.</text>
</comment>
<feature type="compositionally biased region" description="Acidic residues" evidence="2">
    <location>
        <begin position="482"/>
        <end position="493"/>
    </location>
</feature>
<feature type="region of interest" description="Disordered" evidence="2">
    <location>
        <begin position="325"/>
        <end position="418"/>
    </location>
</feature>
<feature type="compositionally biased region" description="Acidic residues" evidence="2">
    <location>
        <begin position="460"/>
        <end position="474"/>
    </location>
</feature>
<feature type="domain" description="Transcription factor Iwr1" evidence="3">
    <location>
        <begin position="418"/>
        <end position="486"/>
    </location>
</feature>
<evidence type="ECO:0000313" key="6">
    <source>
        <dbReference type="Proteomes" id="UP000011715"/>
    </source>
</evidence>
<dbReference type="Proteomes" id="UP000011715">
    <property type="component" value="Unassembled WGS sequence"/>
</dbReference>
<dbReference type="InterPro" id="IPR013883">
    <property type="entry name" value="TF_Iwr1_dom"/>
</dbReference>
<dbReference type="STRING" id="644358.A0A0C4DKT9"/>
<evidence type="ECO:0000313" key="5">
    <source>
        <dbReference type="EnsemblFungi" id="MAPG_00369T0"/>
    </source>
</evidence>
<evidence type="ECO:0000259" key="3">
    <source>
        <dbReference type="Pfam" id="PF08574"/>
    </source>
</evidence>
<feature type="region of interest" description="Disordered" evidence="2">
    <location>
        <begin position="454"/>
        <end position="541"/>
    </location>
</feature>
<dbReference type="PANTHER" id="PTHR28063:SF1">
    <property type="entry name" value="RNA POLYMERASE II NUCLEAR LOCALIZATION PROTEIN IWR1"/>
    <property type="match status" value="1"/>
</dbReference>
<feature type="region of interest" description="Disordered" evidence="2">
    <location>
        <begin position="49"/>
        <end position="295"/>
    </location>
</feature>
<dbReference type="EMBL" id="GL876966">
    <property type="protein sequence ID" value="KLU81278.1"/>
    <property type="molecule type" value="Genomic_DNA"/>
</dbReference>
<feature type="compositionally biased region" description="Low complexity" evidence="2">
    <location>
        <begin position="329"/>
        <end position="346"/>
    </location>
</feature>
<dbReference type="EMBL" id="ADBL01000084">
    <property type="status" value="NOT_ANNOTATED_CDS"/>
    <property type="molecule type" value="Genomic_DNA"/>
</dbReference>
<organism evidence="5 6">
    <name type="scientific">Magnaporthiopsis poae (strain ATCC 64411 / 73-15)</name>
    <name type="common">Kentucky bluegrass fungus</name>
    <name type="synonym">Magnaporthe poae</name>
    <dbReference type="NCBI Taxonomy" id="644358"/>
    <lineage>
        <taxon>Eukaryota</taxon>
        <taxon>Fungi</taxon>
        <taxon>Dikarya</taxon>
        <taxon>Ascomycota</taxon>
        <taxon>Pezizomycotina</taxon>
        <taxon>Sordariomycetes</taxon>
        <taxon>Sordariomycetidae</taxon>
        <taxon>Magnaporthales</taxon>
        <taxon>Magnaporthaceae</taxon>
        <taxon>Magnaporthiopsis</taxon>
    </lineage>
</organism>
<evidence type="ECO:0000256" key="2">
    <source>
        <dbReference type="SAM" id="MobiDB-lite"/>
    </source>
</evidence>
<reference evidence="4" key="1">
    <citation type="submission" date="2010-05" db="EMBL/GenBank/DDBJ databases">
        <title>The Genome Sequence of Magnaporthe poae strain ATCC 64411.</title>
        <authorList>
            <consortium name="The Broad Institute Genome Sequencing Platform"/>
            <consortium name="Broad Institute Genome Sequencing Center for Infectious Disease"/>
            <person name="Ma L.-J."/>
            <person name="Dead R."/>
            <person name="Young S."/>
            <person name="Zeng Q."/>
            <person name="Koehrsen M."/>
            <person name="Alvarado L."/>
            <person name="Berlin A."/>
            <person name="Chapman S.B."/>
            <person name="Chen Z."/>
            <person name="Freedman E."/>
            <person name="Gellesch M."/>
            <person name="Goldberg J."/>
            <person name="Griggs A."/>
            <person name="Gujja S."/>
            <person name="Heilman E.R."/>
            <person name="Heiman D."/>
            <person name="Hepburn T."/>
            <person name="Howarth C."/>
            <person name="Jen D."/>
            <person name="Larson L."/>
            <person name="Mehta T."/>
            <person name="Neiman D."/>
            <person name="Pearson M."/>
            <person name="Roberts A."/>
            <person name="Saif S."/>
            <person name="Shea T."/>
            <person name="Shenoy N."/>
            <person name="Sisk P."/>
            <person name="Stolte C."/>
            <person name="Sykes S."/>
            <person name="Walk T."/>
            <person name="White J."/>
            <person name="Yandava C."/>
            <person name="Haas B."/>
            <person name="Nusbaum C."/>
            <person name="Birren B."/>
        </authorList>
    </citation>
    <scope>NUCLEOTIDE SEQUENCE</scope>
    <source>
        <strain evidence="4">ATCC 64411</strain>
    </source>
</reference>
<feature type="compositionally biased region" description="Basic residues" evidence="2">
    <location>
        <begin position="204"/>
        <end position="213"/>
    </location>
</feature>
<dbReference type="eggNOG" id="ENOG502SE90">
    <property type="taxonomic scope" value="Eukaryota"/>
</dbReference>
<dbReference type="AlphaFoldDB" id="A0A0C4DKT9"/>
<accession>A0A0C4DKT9</accession>
<reference evidence="5" key="4">
    <citation type="journal article" date="2015" name="G3 (Bethesda)">
        <title>Genome sequences of three phytopathogenic species of the Magnaporthaceae family of fungi.</title>
        <authorList>
            <person name="Okagaki L.H."/>
            <person name="Nunes C.C."/>
            <person name="Sailsbery J."/>
            <person name="Clay B."/>
            <person name="Brown D."/>
            <person name="John T."/>
            <person name="Oh Y."/>
            <person name="Young N."/>
            <person name="Fitzgerald M."/>
            <person name="Haas B.J."/>
            <person name="Zeng Q."/>
            <person name="Young S."/>
            <person name="Adiconis X."/>
            <person name="Fan L."/>
            <person name="Levin J.Z."/>
            <person name="Mitchell T.K."/>
            <person name="Okubara P.A."/>
            <person name="Farman M.L."/>
            <person name="Kohn L.M."/>
            <person name="Birren B."/>
            <person name="Ma L.-J."/>
            <person name="Dean R.A."/>
        </authorList>
    </citation>
    <scope>NUCLEOTIDE SEQUENCE</scope>
    <source>
        <strain evidence="5">ATCC 64411 / 73-15</strain>
    </source>
</reference>
<sequence>MSSAVPPQIIQVKRKRNDDGPVTFLRIEQSTKRHRTGAFLYQRHDPEAVVGSSATAAAREHATPPVIHASRPGQENLPLETVKRNHAAAATAAASHGPSARPKDRSSAAAGAKADAASRRGDDSGPQAAVHGRQQSTTPQAPLPAAKAVIEPRRFHLSRSNSYNAVEPHSPLRPGSRGGKVPHPAAAITATTKGSAPALFVERTKRKQTSLRRKAAEAAARAASRSPRPTSAQSQRESRSDKEQPAHSREGGDAHLGGQSSDTLHAPKPRLPLQRRRGGGSSGSTTPKLPDSLVNRWDTDMEKLAREMNEYTLQHIARDLEKIQERDAATASREAVAAASGATGSSAKEHKASPNSPMKFKPHPPAKRYPERHPQPAKPAVAHRGMAAGIADGNDDGMDVDMDVDSQGTSDSDEDDADYVIDTYVRVTADSVRAQATPDKVGLLVLDNEPDLESFYGQESDSEDELEDEDDENAENYYAADYPDDEVASDDEFDRNPYLFRTGNASDLEEFDDVSEPEENDEGDDRFKITIGKPQNPTGLY</sequence>
<evidence type="ECO:0000256" key="1">
    <source>
        <dbReference type="ARBA" id="ARBA00010218"/>
    </source>
</evidence>
<gene>
    <name evidence="4" type="ORF">MAPG_00369</name>
</gene>
<reference evidence="5" key="5">
    <citation type="submission" date="2015-06" db="UniProtKB">
        <authorList>
            <consortium name="EnsemblFungi"/>
        </authorList>
    </citation>
    <scope>IDENTIFICATION</scope>
    <source>
        <strain evidence="5">ATCC 64411</strain>
    </source>
</reference>
<dbReference type="PANTHER" id="PTHR28063">
    <property type="entry name" value="RNA POLYMERASE II NUCLEAR LOCALIZATION PROTEIN IWR1"/>
    <property type="match status" value="1"/>
</dbReference>
<dbReference type="VEuPathDB" id="FungiDB:MAPG_00369"/>
<feature type="compositionally biased region" description="Basic and acidic residues" evidence="2">
    <location>
        <begin position="236"/>
        <end position="253"/>
    </location>
</feature>
<dbReference type="InterPro" id="IPR040150">
    <property type="entry name" value="Iwr1"/>
</dbReference>
<dbReference type="OMA" id="EYWEHFA"/>
<dbReference type="GO" id="GO:0005737">
    <property type="term" value="C:cytoplasm"/>
    <property type="evidence" value="ECO:0007669"/>
    <property type="project" value="TreeGrafter"/>
</dbReference>
<feature type="compositionally biased region" description="Low complexity" evidence="2">
    <location>
        <begin position="217"/>
        <end position="235"/>
    </location>
</feature>
<dbReference type="GO" id="GO:0006606">
    <property type="term" value="P:protein import into nucleus"/>
    <property type="evidence" value="ECO:0007669"/>
    <property type="project" value="InterPro"/>
</dbReference>
<feature type="compositionally biased region" description="Acidic residues" evidence="2">
    <location>
        <begin position="393"/>
        <end position="404"/>
    </location>
</feature>
<name>A0A0C4DKT9_MAGP6</name>
<feature type="compositionally biased region" description="Acidic residues" evidence="2">
    <location>
        <begin position="507"/>
        <end position="524"/>
    </location>
</feature>